<gene>
    <name evidence="3" type="ORF">ACIKP9_07210</name>
</gene>
<evidence type="ECO:0000256" key="2">
    <source>
        <dbReference type="SAM" id="Phobius"/>
    </source>
</evidence>
<keyword evidence="2" id="KW-1133">Transmembrane helix</keyword>
<keyword evidence="2" id="KW-0472">Membrane</keyword>
<name>A0ABW8GM68_9PROT</name>
<keyword evidence="2" id="KW-0812">Transmembrane</keyword>
<proteinExistence type="predicted"/>
<feature type="transmembrane region" description="Helical" evidence="2">
    <location>
        <begin position="101"/>
        <end position="122"/>
    </location>
</feature>
<dbReference type="RefSeq" id="WP_400881025.1">
    <property type="nucleotide sequence ID" value="NZ_JBIWXY010000001.1"/>
</dbReference>
<comment type="caution">
    <text evidence="3">The sequence shown here is derived from an EMBL/GenBank/DDBJ whole genome shotgun (WGS) entry which is preliminary data.</text>
</comment>
<organism evidence="3 4">
    <name type="scientific">Methylobacillus methanolivorans</name>
    <dbReference type="NCBI Taxonomy" id="1848927"/>
    <lineage>
        <taxon>Bacteria</taxon>
        <taxon>Pseudomonadati</taxon>
        <taxon>Pseudomonadota</taxon>
        <taxon>Betaproteobacteria</taxon>
        <taxon>Nitrosomonadales</taxon>
        <taxon>Methylophilaceae</taxon>
        <taxon>Methylobacillus</taxon>
    </lineage>
</organism>
<keyword evidence="1" id="KW-0175">Coiled coil</keyword>
<evidence type="ECO:0000313" key="4">
    <source>
        <dbReference type="Proteomes" id="UP001617669"/>
    </source>
</evidence>
<dbReference type="Proteomes" id="UP001617669">
    <property type="component" value="Unassembled WGS sequence"/>
</dbReference>
<accession>A0ABW8GM68</accession>
<sequence length="296" mass="30759">MATLHSEASRRDEWFVLPISWRAILAGLAVAVAVQLVLSLLGTGIGFSFVEPASVGDTPSAKAFGIGASLWWIVSWIFSLTAGTIVAVLSSDEITRCRGALLGVVIWALATIAGACVFTNLAGGVFKTTAGAVGLAGSGAVAGGALLAGNVGPGVGGELKHEVEEFFRNAKASVDQQVADEHHGKHRGGAYWHVLTRYLANTDESSKAIDRDRVVTTLAEAAGVSREQADEEVKKLEEAYVAGKEKAKEAADKLAEVTAHFALWATLGFLLSLAAAVVAGSCTARGLVHASTKNTY</sequence>
<feature type="coiled-coil region" evidence="1">
    <location>
        <begin position="219"/>
        <end position="253"/>
    </location>
</feature>
<dbReference type="EMBL" id="JBIWXY010000001">
    <property type="protein sequence ID" value="MFJ5446013.1"/>
    <property type="molecule type" value="Genomic_DNA"/>
</dbReference>
<evidence type="ECO:0008006" key="5">
    <source>
        <dbReference type="Google" id="ProtNLM"/>
    </source>
</evidence>
<reference evidence="3 4" key="1">
    <citation type="submission" date="2024-11" db="EMBL/GenBank/DDBJ databases">
        <authorList>
            <person name="Kaparullina E.N."/>
            <person name="Delegan Y.A."/>
            <person name="Doronina N.V."/>
        </authorList>
    </citation>
    <scope>NUCLEOTIDE SEQUENCE [LARGE SCALE GENOMIC DNA]</scope>
    <source>
        <strain evidence="3 4">7sh_L</strain>
    </source>
</reference>
<evidence type="ECO:0000256" key="1">
    <source>
        <dbReference type="SAM" id="Coils"/>
    </source>
</evidence>
<feature type="transmembrane region" description="Helical" evidence="2">
    <location>
        <begin position="70"/>
        <end position="89"/>
    </location>
</feature>
<feature type="transmembrane region" description="Helical" evidence="2">
    <location>
        <begin position="261"/>
        <end position="288"/>
    </location>
</feature>
<evidence type="ECO:0000313" key="3">
    <source>
        <dbReference type="EMBL" id="MFJ5446013.1"/>
    </source>
</evidence>
<keyword evidence="4" id="KW-1185">Reference proteome</keyword>
<protein>
    <recommendedName>
        <fullName evidence="5">PhnA-like protein</fullName>
    </recommendedName>
</protein>
<feature type="transmembrane region" description="Helical" evidence="2">
    <location>
        <begin position="21"/>
        <end position="50"/>
    </location>
</feature>